<protein>
    <submittedName>
        <fullName evidence="1">Uncharacterized protein</fullName>
    </submittedName>
</protein>
<proteinExistence type="predicted"/>
<reference evidence="2" key="1">
    <citation type="journal article" date="2015" name="PLoS Genet.">
        <title>The dynamic genome and transcriptome of the human fungal pathogen Blastomyces and close relative Emmonsia.</title>
        <authorList>
            <person name="Munoz J.F."/>
            <person name="Gauthier G.M."/>
            <person name="Desjardins C.A."/>
            <person name="Gallo J.E."/>
            <person name="Holder J."/>
            <person name="Sullivan T.D."/>
            <person name="Marty A.J."/>
            <person name="Carmen J.C."/>
            <person name="Chen Z."/>
            <person name="Ding L."/>
            <person name="Gujja S."/>
            <person name="Magrini V."/>
            <person name="Misas E."/>
            <person name="Mitreva M."/>
            <person name="Priest M."/>
            <person name="Saif S."/>
            <person name="Whiston E.A."/>
            <person name="Young S."/>
            <person name="Zeng Q."/>
            <person name="Goldman W.E."/>
            <person name="Mardis E.R."/>
            <person name="Taylor J.W."/>
            <person name="McEwen J.G."/>
            <person name="Clay O.K."/>
            <person name="Klein B.S."/>
            <person name="Cuomo C.A."/>
        </authorList>
    </citation>
    <scope>NUCLEOTIDE SEQUENCE [LARGE SCALE GENOMIC DNA]</scope>
    <source>
        <strain evidence="2">SLH14081</strain>
    </source>
</reference>
<evidence type="ECO:0000313" key="1">
    <source>
        <dbReference type="EMBL" id="OAT06844.1"/>
    </source>
</evidence>
<dbReference type="GeneID" id="42528747"/>
<dbReference type="Proteomes" id="UP000002038">
    <property type="component" value="Unassembled WGS sequence"/>
</dbReference>
<dbReference type="RefSeq" id="XP_031577448.1">
    <property type="nucleotide sequence ID" value="XM_031724612.1"/>
</dbReference>
<accession>A0A179UFU1</accession>
<dbReference type="VEuPathDB" id="FungiDB:BDBG_16723"/>
<dbReference type="OrthoDB" id="10489426at2759"/>
<keyword evidence="2" id="KW-1185">Reference proteome</keyword>
<evidence type="ECO:0000313" key="2">
    <source>
        <dbReference type="Proteomes" id="UP000002038"/>
    </source>
</evidence>
<gene>
    <name evidence="1" type="ORF">BDBG_16723</name>
</gene>
<sequence>MSALGFRYRDAFSSSISRKEVPETPKLPTCPMTRVGIPALNNPIPGGEGSNFPTVMEAY</sequence>
<dbReference type="KEGG" id="bgh:BDBG_16723"/>
<organism evidence="1 2">
    <name type="scientific">Blastomyces gilchristii (strain SLH14081)</name>
    <name type="common">Blastomyces dermatitidis</name>
    <dbReference type="NCBI Taxonomy" id="559298"/>
    <lineage>
        <taxon>Eukaryota</taxon>
        <taxon>Fungi</taxon>
        <taxon>Dikarya</taxon>
        <taxon>Ascomycota</taxon>
        <taxon>Pezizomycotina</taxon>
        <taxon>Eurotiomycetes</taxon>
        <taxon>Eurotiomycetidae</taxon>
        <taxon>Onygenales</taxon>
        <taxon>Ajellomycetaceae</taxon>
        <taxon>Blastomyces</taxon>
    </lineage>
</organism>
<name>A0A179UFU1_BLAGS</name>
<dbReference type="EMBL" id="GG657451">
    <property type="protein sequence ID" value="OAT06844.1"/>
    <property type="molecule type" value="Genomic_DNA"/>
</dbReference>
<dbReference type="AlphaFoldDB" id="A0A179UFU1"/>